<reference evidence="1 2" key="1">
    <citation type="journal article" date="2019" name="Sci. Rep.">
        <title>Orb-weaving spider Araneus ventricosus genome elucidates the spidroin gene catalogue.</title>
        <authorList>
            <person name="Kono N."/>
            <person name="Nakamura H."/>
            <person name="Ohtoshi R."/>
            <person name="Moran D.A.P."/>
            <person name="Shinohara A."/>
            <person name="Yoshida Y."/>
            <person name="Fujiwara M."/>
            <person name="Mori M."/>
            <person name="Tomita M."/>
            <person name="Arakawa K."/>
        </authorList>
    </citation>
    <scope>NUCLEOTIDE SEQUENCE [LARGE SCALE GENOMIC DNA]</scope>
</reference>
<gene>
    <name evidence="1" type="ORF">AVEN_232777_1</name>
</gene>
<keyword evidence="2" id="KW-1185">Reference proteome</keyword>
<comment type="caution">
    <text evidence="1">The sequence shown here is derived from an EMBL/GenBank/DDBJ whole genome shotgun (WGS) entry which is preliminary data.</text>
</comment>
<dbReference type="Proteomes" id="UP000499080">
    <property type="component" value="Unassembled WGS sequence"/>
</dbReference>
<sequence>MKILLLKQIPILDASHCRRFKSKRGIEKILINRKNCAKSVDNLNTRLGREELLVEVYIRKLFKLILSVQSNQKLSPTFLYYKLEFYLRALENLGVTTDKCTSILYPMVESRFDEEFLNYWNRSPASSSANDSKERLECLMLFLKGEIKGEERISLAMSGFCLTKLKVVKMPRKKKYNLETQRDKIPTASMLLASPKHLK</sequence>
<protein>
    <submittedName>
        <fullName evidence="1">Uncharacterized protein</fullName>
    </submittedName>
</protein>
<dbReference type="Pfam" id="PF03564">
    <property type="entry name" value="DUF1759"/>
    <property type="match status" value="1"/>
</dbReference>
<evidence type="ECO:0000313" key="1">
    <source>
        <dbReference type="EMBL" id="GBN66270.1"/>
    </source>
</evidence>
<accession>A0A4Y2QSN1</accession>
<proteinExistence type="predicted"/>
<organism evidence="1 2">
    <name type="scientific">Araneus ventricosus</name>
    <name type="common">Orbweaver spider</name>
    <name type="synonym">Epeira ventricosa</name>
    <dbReference type="NCBI Taxonomy" id="182803"/>
    <lineage>
        <taxon>Eukaryota</taxon>
        <taxon>Metazoa</taxon>
        <taxon>Ecdysozoa</taxon>
        <taxon>Arthropoda</taxon>
        <taxon>Chelicerata</taxon>
        <taxon>Arachnida</taxon>
        <taxon>Araneae</taxon>
        <taxon>Araneomorphae</taxon>
        <taxon>Entelegynae</taxon>
        <taxon>Araneoidea</taxon>
        <taxon>Araneidae</taxon>
        <taxon>Araneus</taxon>
    </lineage>
</organism>
<dbReference type="InterPro" id="IPR005312">
    <property type="entry name" value="DUF1759"/>
</dbReference>
<dbReference type="AlphaFoldDB" id="A0A4Y2QSN1"/>
<dbReference type="OrthoDB" id="6436159at2759"/>
<evidence type="ECO:0000313" key="2">
    <source>
        <dbReference type="Proteomes" id="UP000499080"/>
    </source>
</evidence>
<name>A0A4Y2QSN1_ARAVE</name>
<dbReference type="EMBL" id="BGPR01014689">
    <property type="protein sequence ID" value="GBN66270.1"/>
    <property type="molecule type" value="Genomic_DNA"/>
</dbReference>